<keyword evidence="3" id="KW-1185">Reference proteome</keyword>
<dbReference type="Pfam" id="PF13519">
    <property type="entry name" value="VWA_2"/>
    <property type="match status" value="1"/>
</dbReference>
<name>M1ZGF9_9FIRM</name>
<sequence>MLNQIIVISDGQSNVGPEPSGIAELALNKNVKVNTIGIIDSGRNKDSILELENIAEKGGGLCELTSLDNLSETLSRVTINSVYSSIEEVVSNELKELMDLDLYEISPNDRNKIINMIDKIGNEVTLKCLILLDTSGSMKNKIAVARKSVLELLIFLKERKGENHIGFMTFPGKTGHYQLLCDFTTDIDELKEEIENIDIGGTTPTGHALEGAIKVFFKEEFKEEEEYSINQYII</sequence>
<dbReference type="HOGENOM" id="CLU_1159192_0_0_9"/>
<protein>
    <recommendedName>
        <fullName evidence="1">VWFA domain-containing protein</fullName>
    </recommendedName>
</protein>
<dbReference type="PROSITE" id="PS50234">
    <property type="entry name" value="VWFA"/>
    <property type="match status" value="2"/>
</dbReference>
<evidence type="ECO:0000313" key="3">
    <source>
        <dbReference type="Proteomes" id="UP000245423"/>
    </source>
</evidence>
<dbReference type="SUPFAM" id="SSF53300">
    <property type="entry name" value="vWA-like"/>
    <property type="match status" value="2"/>
</dbReference>
<dbReference type="Gene3D" id="3.40.50.410">
    <property type="entry name" value="von Willebrand factor, type A domain"/>
    <property type="match status" value="1"/>
</dbReference>
<gene>
    <name evidence="2" type="ORF">CUESP1_3060</name>
</gene>
<dbReference type="Proteomes" id="UP000245423">
    <property type="component" value="Chromosome 1"/>
</dbReference>
<dbReference type="EMBL" id="LT669839">
    <property type="protein sequence ID" value="SHD78388.1"/>
    <property type="molecule type" value="Genomic_DNA"/>
</dbReference>
<dbReference type="OrthoDB" id="9806395at2"/>
<feature type="domain" description="VWFA" evidence="1">
    <location>
        <begin position="127"/>
        <end position="234"/>
    </location>
</feature>
<dbReference type="CDD" id="cd00198">
    <property type="entry name" value="vWFA"/>
    <property type="match status" value="1"/>
</dbReference>
<evidence type="ECO:0000313" key="2">
    <source>
        <dbReference type="EMBL" id="SHD78388.1"/>
    </source>
</evidence>
<evidence type="ECO:0000259" key="1">
    <source>
        <dbReference type="PROSITE" id="PS50234"/>
    </source>
</evidence>
<organism evidence="2 3">
    <name type="scientific">[Clostridium] ultunense Esp</name>
    <dbReference type="NCBI Taxonomy" id="1288971"/>
    <lineage>
        <taxon>Bacteria</taxon>
        <taxon>Bacillati</taxon>
        <taxon>Bacillota</taxon>
        <taxon>Tissierellia</taxon>
        <taxon>Tissierellales</taxon>
        <taxon>Tepidimicrobiaceae</taxon>
        <taxon>Schnuerera</taxon>
    </lineage>
</organism>
<reference evidence="2 3" key="1">
    <citation type="submission" date="2016-11" db="EMBL/GenBank/DDBJ databases">
        <authorList>
            <person name="Manzoor S."/>
        </authorList>
    </citation>
    <scope>NUCLEOTIDE SEQUENCE [LARGE SCALE GENOMIC DNA]</scope>
    <source>
        <strain evidence="2">Clostridium ultunense strain Esp</strain>
    </source>
</reference>
<accession>M1ZGF9</accession>
<dbReference type="AlphaFoldDB" id="M1ZGF9"/>
<dbReference type="InterPro" id="IPR036465">
    <property type="entry name" value="vWFA_dom_sf"/>
</dbReference>
<dbReference type="InterPro" id="IPR002035">
    <property type="entry name" value="VWF_A"/>
</dbReference>
<dbReference type="RefSeq" id="WP_005587610.1">
    <property type="nucleotide sequence ID" value="NZ_LT669839.1"/>
</dbReference>
<proteinExistence type="predicted"/>
<feature type="domain" description="VWFA" evidence="1">
    <location>
        <begin position="1"/>
        <end position="82"/>
    </location>
</feature>